<dbReference type="Proteomes" id="UP000253303">
    <property type="component" value="Unassembled WGS sequence"/>
</dbReference>
<dbReference type="EMBL" id="QMEY01000031">
    <property type="protein sequence ID" value="RBQ14608.1"/>
    <property type="molecule type" value="Genomic_DNA"/>
</dbReference>
<evidence type="ECO:0000313" key="2">
    <source>
        <dbReference type="Proteomes" id="UP000253303"/>
    </source>
</evidence>
<comment type="caution">
    <text evidence="1">The sequence shown here is derived from an EMBL/GenBank/DDBJ whole genome shotgun (WGS) entry which is preliminary data.</text>
</comment>
<accession>A0A366LL13</accession>
<dbReference type="RefSeq" id="WP_113986043.1">
    <property type="nucleotide sequence ID" value="NZ_QMEY01000031.1"/>
</dbReference>
<evidence type="ECO:0000313" key="1">
    <source>
        <dbReference type="EMBL" id="RBQ14608.1"/>
    </source>
</evidence>
<name>A0A366LL13_9ACTN</name>
<sequence length="87" mass="9649">MIRRLFYLSLGALAAVWVMRRLRALQPDHIAHRAADRVSGAMAGLRDFAGDAMEAAAKRETELRAQYGLDTGIDPTLPANHYLKDGR</sequence>
<proteinExistence type="predicted"/>
<dbReference type="OrthoDB" id="3538051at2"/>
<gene>
    <name evidence="1" type="ORF">DP939_39970</name>
</gene>
<keyword evidence="2" id="KW-1185">Reference proteome</keyword>
<organism evidence="1 2">
    <name type="scientific">Spongiactinospora rosea</name>
    <dbReference type="NCBI Taxonomy" id="2248750"/>
    <lineage>
        <taxon>Bacteria</taxon>
        <taxon>Bacillati</taxon>
        <taxon>Actinomycetota</taxon>
        <taxon>Actinomycetes</taxon>
        <taxon>Streptosporangiales</taxon>
        <taxon>Streptosporangiaceae</taxon>
        <taxon>Spongiactinospora</taxon>
    </lineage>
</organism>
<dbReference type="AlphaFoldDB" id="A0A366LL13"/>
<reference evidence="1 2" key="1">
    <citation type="submission" date="2018-06" db="EMBL/GenBank/DDBJ databases">
        <title>Sphaerisporangium craniellae sp. nov., isolated from a marine sponge in the South China Sea.</title>
        <authorList>
            <person name="Li L."/>
        </authorList>
    </citation>
    <scope>NUCLEOTIDE SEQUENCE [LARGE SCALE GENOMIC DNA]</scope>
    <source>
        <strain evidence="1 2">LHW63015</strain>
    </source>
</reference>
<protein>
    <submittedName>
        <fullName evidence="1">Uncharacterized protein</fullName>
    </submittedName>
</protein>